<feature type="domain" description="GP-PDE" evidence="8">
    <location>
        <begin position="65"/>
        <end position="399"/>
    </location>
</feature>
<evidence type="ECO:0000256" key="3">
    <source>
        <dbReference type="ARBA" id="ARBA00022729"/>
    </source>
</evidence>
<protein>
    <recommendedName>
        <fullName evidence="2">glycerophosphodiester phosphodiesterase</fullName>
        <ecNumber evidence="2">3.1.4.46</ecNumber>
    </recommendedName>
</protein>
<evidence type="ECO:0000256" key="6">
    <source>
        <dbReference type="ARBA" id="ARBA00047512"/>
    </source>
</evidence>
<evidence type="ECO:0000259" key="8">
    <source>
        <dbReference type="PROSITE" id="PS51704"/>
    </source>
</evidence>
<dbReference type="EMBL" id="JAAVMX010000003">
    <property type="protein sequence ID" value="KAF4510447.1"/>
    <property type="molecule type" value="Genomic_DNA"/>
</dbReference>
<evidence type="ECO:0000256" key="1">
    <source>
        <dbReference type="ARBA" id="ARBA00007277"/>
    </source>
</evidence>
<comment type="caution">
    <text evidence="9">The sequence shown here is derived from an EMBL/GenBank/DDBJ whole genome shotgun (WGS) entry which is preliminary data.</text>
</comment>
<dbReference type="InterPro" id="IPR017946">
    <property type="entry name" value="PLC-like_Pdiesterase_TIM-brl"/>
</dbReference>
<feature type="signal peptide" evidence="7">
    <location>
        <begin position="1"/>
        <end position="18"/>
    </location>
</feature>
<dbReference type="GO" id="GO:0008889">
    <property type="term" value="F:glycerophosphodiester phosphodiesterase activity"/>
    <property type="evidence" value="ECO:0007669"/>
    <property type="project" value="UniProtKB-EC"/>
</dbReference>
<evidence type="ECO:0000313" key="10">
    <source>
        <dbReference type="Proteomes" id="UP000557566"/>
    </source>
</evidence>
<evidence type="ECO:0000256" key="4">
    <source>
        <dbReference type="ARBA" id="ARBA00022798"/>
    </source>
</evidence>
<evidence type="ECO:0000313" key="9">
    <source>
        <dbReference type="EMBL" id="KAF4510447.1"/>
    </source>
</evidence>
<comment type="similarity">
    <text evidence="1">Belongs to the glycerophosphoryl diester phosphodiesterase family.</text>
</comment>
<comment type="catalytic activity">
    <reaction evidence="6">
        <text>a sn-glycero-3-phosphodiester + H2O = an alcohol + sn-glycerol 3-phosphate + H(+)</text>
        <dbReference type="Rhea" id="RHEA:12969"/>
        <dbReference type="ChEBI" id="CHEBI:15377"/>
        <dbReference type="ChEBI" id="CHEBI:15378"/>
        <dbReference type="ChEBI" id="CHEBI:30879"/>
        <dbReference type="ChEBI" id="CHEBI:57597"/>
        <dbReference type="ChEBI" id="CHEBI:83408"/>
        <dbReference type="EC" id="3.1.4.46"/>
    </reaction>
</comment>
<evidence type="ECO:0000256" key="2">
    <source>
        <dbReference type="ARBA" id="ARBA00012247"/>
    </source>
</evidence>
<dbReference type="PANTHER" id="PTHR43620">
    <property type="entry name" value="GLYCEROPHOSPHORYL DIESTER PHOSPHODIESTERASE"/>
    <property type="match status" value="1"/>
</dbReference>
<accession>A0A8H4PU45</accession>
<dbReference type="PANTHER" id="PTHR43620:SF7">
    <property type="entry name" value="GLYCEROPHOSPHODIESTER PHOSPHODIESTERASE GDPD5-RELATED"/>
    <property type="match status" value="1"/>
</dbReference>
<dbReference type="Gene3D" id="3.20.20.190">
    <property type="entry name" value="Phosphatidylinositol (PI) phosphodiesterase"/>
    <property type="match status" value="1"/>
</dbReference>
<evidence type="ECO:0000256" key="7">
    <source>
        <dbReference type="SAM" id="SignalP"/>
    </source>
</evidence>
<dbReference type="GO" id="GO:0006629">
    <property type="term" value="P:lipid metabolic process"/>
    <property type="evidence" value="ECO:0007669"/>
    <property type="project" value="InterPro"/>
</dbReference>
<dbReference type="GO" id="GO:0006071">
    <property type="term" value="P:glycerol metabolic process"/>
    <property type="evidence" value="ECO:0007669"/>
    <property type="project" value="UniProtKB-KW"/>
</dbReference>
<keyword evidence="3 7" id="KW-0732">Signal</keyword>
<organism evidence="9 10">
    <name type="scientific">Ophiocordyceps sinensis</name>
    <dbReference type="NCBI Taxonomy" id="72228"/>
    <lineage>
        <taxon>Eukaryota</taxon>
        <taxon>Fungi</taxon>
        <taxon>Dikarya</taxon>
        <taxon>Ascomycota</taxon>
        <taxon>Pezizomycotina</taxon>
        <taxon>Sordariomycetes</taxon>
        <taxon>Hypocreomycetidae</taxon>
        <taxon>Hypocreales</taxon>
        <taxon>Ophiocordycipitaceae</taxon>
        <taxon>Ophiocordyceps</taxon>
    </lineage>
</organism>
<dbReference type="PROSITE" id="PS51704">
    <property type="entry name" value="GP_PDE"/>
    <property type="match status" value="1"/>
</dbReference>
<reference evidence="9 10" key="1">
    <citation type="journal article" date="2020" name="Genome Biol. Evol.">
        <title>A new high-quality draft genome assembly of the Chinese cordyceps Ophiocordyceps sinensis.</title>
        <authorList>
            <person name="Shu R."/>
            <person name="Zhang J."/>
            <person name="Meng Q."/>
            <person name="Zhang H."/>
            <person name="Zhou G."/>
            <person name="Li M."/>
            <person name="Wu P."/>
            <person name="Zhao Y."/>
            <person name="Chen C."/>
            <person name="Qin Q."/>
        </authorList>
    </citation>
    <scope>NUCLEOTIDE SEQUENCE [LARGE SCALE GENOMIC DNA]</scope>
    <source>
        <strain evidence="9 10">IOZ07</strain>
    </source>
</reference>
<dbReference type="EC" id="3.1.4.46" evidence="2"/>
<keyword evidence="5" id="KW-0378">Hydrolase</keyword>
<name>A0A8H4PU45_9HYPO</name>
<keyword evidence="4" id="KW-0319">Glycerol metabolism</keyword>
<keyword evidence="10" id="KW-1185">Reference proteome</keyword>
<dbReference type="SUPFAM" id="SSF51695">
    <property type="entry name" value="PLC-like phosphodiesterases"/>
    <property type="match status" value="1"/>
</dbReference>
<dbReference type="Proteomes" id="UP000557566">
    <property type="component" value="Unassembled WGS sequence"/>
</dbReference>
<dbReference type="AlphaFoldDB" id="A0A8H4PU45"/>
<sequence length="407" mass="44126">MRSSSLLACLAAADHVLGLACPARTNAIKQIELGPRPYFLVDKMSDGPLKTNLSACENQDMKPSAWSIGHRGGAPLHFPEHSKESNLAGARMGAGTLECDVAFTKDLELVCRHSQCDLHTTTDIVTVPELNAKCTQPFQPAANGTPASAKCCTSDITLAEFKTLCAKMDGFNATATNANERALPAGAQNCMPLAAPSWTTPSTFIALVEELGLRHSPELKQPMVPMPFQGNYTKEMYAQQLIDNYKKAGVLAQTFEYDVALYWLESDPKFGGNAILLDESGNTPETYDGAIANLTRYAEDGVQIVAPPLYYLVESQNGTIVPSEYAKRANALGLKIITWSLERSGPLAGVHANGDYYYTSVKDIVTGDGDMYELVDVLHKQVGVVGMFSDWAATTTFYANCFRIDVE</sequence>
<gene>
    <name evidence="9" type="ORF">G6O67_002334</name>
</gene>
<dbReference type="OrthoDB" id="1058301at2759"/>
<proteinExistence type="inferred from homology"/>
<evidence type="ECO:0000256" key="5">
    <source>
        <dbReference type="ARBA" id="ARBA00022801"/>
    </source>
</evidence>
<feature type="chain" id="PRO_5034765444" description="glycerophosphodiester phosphodiesterase" evidence="7">
    <location>
        <begin position="19"/>
        <end position="407"/>
    </location>
</feature>
<dbReference type="InterPro" id="IPR030395">
    <property type="entry name" value="GP_PDE_dom"/>
</dbReference>
<dbReference type="Pfam" id="PF03009">
    <property type="entry name" value="GDPD"/>
    <property type="match status" value="1"/>
</dbReference>